<name>A0AAE0Z8E2_9GAST</name>
<protein>
    <submittedName>
        <fullName evidence="1">Uncharacterized protein</fullName>
    </submittedName>
</protein>
<comment type="caution">
    <text evidence="1">The sequence shown here is derived from an EMBL/GenBank/DDBJ whole genome shotgun (WGS) entry which is preliminary data.</text>
</comment>
<reference evidence="1" key="1">
    <citation type="journal article" date="2023" name="G3 (Bethesda)">
        <title>A reference genome for the long-term kleptoplast-retaining sea slug Elysia crispata morphotype clarki.</title>
        <authorList>
            <person name="Eastman K.E."/>
            <person name="Pendleton A.L."/>
            <person name="Shaikh M.A."/>
            <person name="Suttiyut T."/>
            <person name="Ogas R."/>
            <person name="Tomko P."/>
            <person name="Gavelis G."/>
            <person name="Widhalm J.R."/>
            <person name="Wisecaver J.H."/>
        </authorList>
    </citation>
    <scope>NUCLEOTIDE SEQUENCE</scope>
    <source>
        <strain evidence="1">ECLA1</strain>
    </source>
</reference>
<dbReference type="Proteomes" id="UP001283361">
    <property type="component" value="Unassembled WGS sequence"/>
</dbReference>
<organism evidence="1 2">
    <name type="scientific">Elysia crispata</name>
    <name type="common">lettuce slug</name>
    <dbReference type="NCBI Taxonomy" id="231223"/>
    <lineage>
        <taxon>Eukaryota</taxon>
        <taxon>Metazoa</taxon>
        <taxon>Spiralia</taxon>
        <taxon>Lophotrochozoa</taxon>
        <taxon>Mollusca</taxon>
        <taxon>Gastropoda</taxon>
        <taxon>Heterobranchia</taxon>
        <taxon>Euthyneura</taxon>
        <taxon>Panpulmonata</taxon>
        <taxon>Sacoglossa</taxon>
        <taxon>Placobranchoidea</taxon>
        <taxon>Plakobranchidae</taxon>
        <taxon>Elysia</taxon>
    </lineage>
</organism>
<keyword evidence="2" id="KW-1185">Reference proteome</keyword>
<evidence type="ECO:0000313" key="1">
    <source>
        <dbReference type="EMBL" id="KAK3764688.1"/>
    </source>
</evidence>
<dbReference type="EMBL" id="JAWDGP010004413">
    <property type="protein sequence ID" value="KAK3764688.1"/>
    <property type="molecule type" value="Genomic_DNA"/>
</dbReference>
<proteinExistence type="predicted"/>
<sequence length="148" mass="16973">MLFDNEWSIDFDVSHGEDAKIFDMYPLLRITSLTFELQYSKRINSGKDVNKLVDFDKLQIRLATNMAPSLHISLFYTVQLSSCGMGARAHSHLRTRHIEKASEPFLAASNVDLGLWGRGVDERRKRKELDGEKKTMIAEERKDGFAHT</sequence>
<accession>A0AAE0Z8E2</accession>
<gene>
    <name evidence="1" type="ORF">RRG08_019890</name>
</gene>
<evidence type="ECO:0000313" key="2">
    <source>
        <dbReference type="Proteomes" id="UP001283361"/>
    </source>
</evidence>
<dbReference type="AlphaFoldDB" id="A0AAE0Z8E2"/>